<dbReference type="InterPro" id="IPR039226">
    <property type="entry name" value="Ski3/TTC37"/>
</dbReference>
<evidence type="ECO:0000256" key="1">
    <source>
        <dbReference type="ARBA" id="ARBA00022737"/>
    </source>
</evidence>
<evidence type="ECO:0000313" key="4">
    <source>
        <dbReference type="RefSeq" id="XP_028139328.1"/>
    </source>
</evidence>
<dbReference type="GO" id="GO:0006401">
    <property type="term" value="P:RNA catabolic process"/>
    <property type="evidence" value="ECO:0007669"/>
    <property type="project" value="InterPro"/>
</dbReference>
<dbReference type="SMART" id="SM00028">
    <property type="entry name" value="TPR"/>
    <property type="match status" value="11"/>
</dbReference>
<dbReference type="Pfam" id="PF13181">
    <property type="entry name" value="TPR_8"/>
    <property type="match status" value="1"/>
</dbReference>
<evidence type="ECO:0000256" key="2">
    <source>
        <dbReference type="ARBA" id="ARBA00022803"/>
    </source>
</evidence>
<dbReference type="SUPFAM" id="SSF48452">
    <property type="entry name" value="TPR-like"/>
    <property type="match status" value="6"/>
</dbReference>
<dbReference type="InterPro" id="IPR019734">
    <property type="entry name" value="TPR_rpt"/>
</dbReference>
<feature type="repeat" description="TPR" evidence="3">
    <location>
        <begin position="438"/>
        <end position="471"/>
    </location>
</feature>
<protein>
    <submittedName>
        <fullName evidence="4">Tetratricopeptide repeat protein 37</fullName>
    </submittedName>
</protein>
<dbReference type="FunCoup" id="A0A6P7G2Q1">
    <property type="interactions" value="862"/>
</dbReference>
<dbReference type="PANTHER" id="PTHR15704:SF7">
    <property type="entry name" value="SUPERKILLER COMPLEX PROTEIN 3"/>
    <property type="match status" value="1"/>
</dbReference>
<feature type="repeat" description="TPR" evidence="3">
    <location>
        <begin position="832"/>
        <end position="865"/>
    </location>
</feature>
<dbReference type="PROSITE" id="PS50005">
    <property type="entry name" value="TPR"/>
    <property type="match status" value="6"/>
</dbReference>
<name>A0A6P7G2Q1_DIAVI</name>
<sequence length="1282" mass="146945">MKDVKALLKEAREAIKNKKFDVALKLSKSILREDKTNYMALVFLGLALQEVGPVEQACKAFQKAIEHNPTNPLAWNGLVIYYEKSESDEAKNKLVDAYLSALKVETNTKKILEYSEKLCTFQNSNNLADITNAVFNCSTKLESDSPKMFNILAKFYMTLNDTPSELLAVFETCFSELLKLRDYRSVQYFSSYINLLYRQHKYEEVFEIAEEMQAFFENDIVSLVWLCKVYNQLFVEESKLVDKFNNKIKEYFPKLLSLEPKNAIGLFTKGIQLFLDSKLIDCKEILNEVCNLRPGLVHAWVFLMKICSKLNHNDDAMQAYLSATKLLKSTKYTNNILGNILTDSHLTILSKSKNEKDWTEAVEIYKNMLDEKLKSENLENIILAFINLKDYPTAQQLLDNLESQNELNARFLKAKLCKAQMKFDEALSILESDTPDITEWFMEIGLIYWTLKDYKKSLIPFLKASKCDPNNYICFLSLGNYYQKIEDFDKARRCYEKAFNLNKSSQELVEKLSKIYTILKKWDSTQNLLEAITVGPINQKNCWAWLQLGLCYLEQENYSKAIEKLQFVVRVEKENTNCWQCLADAYFARGSYVSALRCYEKSLEYTENTLYPCLQIANIKKTMGLYDEACAEFKEILLNNQQCLPALKGLSETYLYQAKDCYRDQRLGTVRNHLQDALNYVTLAIKQNKSFSCLWKILADVCVFITNLPDNYCYLNVTQELVAGKDKIEREDLFHLATTCYCKAISLNENNLLWHDLSSCYLKHAKCTANKTDKEMLLSYAMTAAKHCATSNPKYWQHWNLLGNIAMEKTPPDYALAQHYFIKAVTVENNNPVSWGNLGILYFIVGDIKLANKAFAQGQRSDPNYVNNWIGQALIAESMGVEEAMDLFRHSVQLSHHQQGAIGYAHWVCRTLLEAPQKTLSYSIEEMHAIPVACDAMTWYTENNDKDGCAWTMLGILKERLKLNIGSLEAFKNAYDCSPNHRDLTRVNYGRLLSKHEKYVQAITIFQEVEAATFSSGSGLALALFKSQHYEESYAAYDQALHWLTEEQSHQSELLVALASMAYMFQGLEGAKTLLFQSIQLKPPSPWGLYATLALGLVHRDFELAELVLKELEQLKDNKDCLPHYGVLLCLKLLRKEKPDRAVKELSKLVHRHPDNANIWLVLAITILRVKSEHKRALAAVKCCQIAFQLGQSNMDITKILGCISLGHLLAGDIKSVLVSAQKAIYCYPNLVDGWAVLLAALVKDKNRCSKEFVSNIFHHVMNLNPPEILINWLKKIKNTLE</sequence>
<feature type="repeat" description="TPR" evidence="3">
    <location>
        <begin position="472"/>
        <end position="505"/>
    </location>
</feature>
<feature type="repeat" description="TPR" evidence="3">
    <location>
        <begin position="542"/>
        <end position="575"/>
    </location>
</feature>
<keyword evidence="1" id="KW-0677">Repeat</keyword>
<dbReference type="GO" id="GO:0055087">
    <property type="term" value="C:Ski complex"/>
    <property type="evidence" value="ECO:0007669"/>
    <property type="project" value="InterPro"/>
</dbReference>
<dbReference type="PANTHER" id="PTHR15704">
    <property type="entry name" value="SUPERKILLER 3 PROTEIN-RELATED"/>
    <property type="match status" value="1"/>
</dbReference>
<dbReference type="InParanoid" id="A0A6P7G2Q1"/>
<keyword evidence="2 3" id="KW-0802">TPR repeat</keyword>
<feature type="repeat" description="TPR" evidence="3">
    <location>
        <begin position="38"/>
        <end position="71"/>
    </location>
</feature>
<dbReference type="Gene3D" id="1.25.40.10">
    <property type="entry name" value="Tetratricopeptide repeat domain"/>
    <property type="match status" value="7"/>
</dbReference>
<evidence type="ECO:0000256" key="3">
    <source>
        <dbReference type="PROSITE-ProRule" id="PRU00339"/>
    </source>
</evidence>
<organism evidence="4">
    <name type="scientific">Diabrotica virgifera virgifera</name>
    <name type="common">western corn rootworm</name>
    <dbReference type="NCBI Taxonomy" id="50390"/>
    <lineage>
        <taxon>Eukaryota</taxon>
        <taxon>Metazoa</taxon>
        <taxon>Ecdysozoa</taxon>
        <taxon>Arthropoda</taxon>
        <taxon>Hexapoda</taxon>
        <taxon>Insecta</taxon>
        <taxon>Pterygota</taxon>
        <taxon>Neoptera</taxon>
        <taxon>Endopterygota</taxon>
        <taxon>Coleoptera</taxon>
        <taxon>Polyphaga</taxon>
        <taxon>Cucujiformia</taxon>
        <taxon>Chrysomeloidea</taxon>
        <taxon>Chrysomelidae</taxon>
        <taxon>Galerucinae</taxon>
        <taxon>Diabroticina</taxon>
        <taxon>Diabroticites</taxon>
        <taxon>Diabrotica</taxon>
    </lineage>
</organism>
<accession>A0A6P7G2Q1</accession>
<feature type="repeat" description="TPR" evidence="3">
    <location>
        <begin position="576"/>
        <end position="609"/>
    </location>
</feature>
<dbReference type="InterPro" id="IPR011990">
    <property type="entry name" value="TPR-like_helical_dom_sf"/>
</dbReference>
<reference evidence="4" key="1">
    <citation type="submission" date="2025-08" db="UniProtKB">
        <authorList>
            <consortium name="RefSeq"/>
        </authorList>
    </citation>
    <scope>IDENTIFICATION</scope>
    <source>
        <tissue evidence="4">Whole insect</tissue>
    </source>
</reference>
<gene>
    <name evidence="4" type="primary">LOC114333614</name>
</gene>
<proteinExistence type="predicted"/>
<dbReference type="RefSeq" id="XP_028139328.1">
    <property type="nucleotide sequence ID" value="XM_028283527.1"/>
</dbReference>